<evidence type="ECO:0000259" key="2">
    <source>
        <dbReference type="Pfam" id="PF03795"/>
    </source>
</evidence>
<dbReference type="EMBL" id="FOXQ01000008">
    <property type="protein sequence ID" value="SFQ28602.1"/>
    <property type="molecule type" value="Genomic_DNA"/>
</dbReference>
<name>A0A1I5X9F2_9BACT</name>
<evidence type="ECO:0000256" key="1">
    <source>
        <dbReference type="ARBA" id="ARBA00007689"/>
    </source>
</evidence>
<evidence type="ECO:0000313" key="3">
    <source>
        <dbReference type="EMBL" id="SFQ28602.1"/>
    </source>
</evidence>
<dbReference type="AlphaFoldDB" id="A0A1I5X9F2"/>
<dbReference type="InterPro" id="IPR005545">
    <property type="entry name" value="YCII"/>
</dbReference>
<dbReference type="InterPro" id="IPR011008">
    <property type="entry name" value="Dimeric_a/b-barrel"/>
</dbReference>
<dbReference type="PANTHER" id="PTHR35174">
    <property type="entry name" value="BLL7171 PROTEIN-RELATED"/>
    <property type="match status" value="1"/>
</dbReference>
<proteinExistence type="inferred from homology"/>
<gene>
    <name evidence="3" type="ORF">SAMN05444277_10829</name>
</gene>
<dbReference type="RefSeq" id="WP_090659271.1">
    <property type="nucleotide sequence ID" value="NZ_FOXQ01000008.1"/>
</dbReference>
<accession>A0A1I5X9F2</accession>
<evidence type="ECO:0000313" key="4">
    <source>
        <dbReference type="Proteomes" id="UP000199031"/>
    </source>
</evidence>
<reference evidence="3 4" key="1">
    <citation type="submission" date="2016-10" db="EMBL/GenBank/DDBJ databases">
        <authorList>
            <person name="de Groot N.N."/>
        </authorList>
    </citation>
    <scope>NUCLEOTIDE SEQUENCE [LARGE SCALE GENOMIC DNA]</scope>
    <source>
        <strain evidence="3 4">DSM 28286</strain>
    </source>
</reference>
<dbReference type="STRING" id="1465490.SAMN05444277_10829"/>
<dbReference type="Proteomes" id="UP000199031">
    <property type="component" value="Unassembled WGS sequence"/>
</dbReference>
<comment type="similarity">
    <text evidence="1">Belongs to the YciI family.</text>
</comment>
<dbReference type="OrthoDB" id="7782105at2"/>
<dbReference type="Pfam" id="PF03795">
    <property type="entry name" value="YCII"/>
    <property type="match status" value="1"/>
</dbReference>
<dbReference type="SUPFAM" id="SSF54909">
    <property type="entry name" value="Dimeric alpha+beta barrel"/>
    <property type="match status" value="1"/>
</dbReference>
<keyword evidence="4" id="KW-1185">Reference proteome</keyword>
<protein>
    <submittedName>
        <fullName evidence="3">Uncharacterized conserved protein</fullName>
    </submittedName>
</protein>
<feature type="domain" description="YCII-related" evidence="2">
    <location>
        <begin position="53"/>
        <end position="113"/>
    </location>
</feature>
<sequence>MKDFLFIFRVDYAGMGRLSAEELQNVAAAAKGWIENIAAQNKLADKGNRLIPGSGKVLRSKDIITDGPYVETKEAINGYLIIKSATIEEAVDIAKNNPLFKLNIGGSIEIREVSTI</sequence>
<organism evidence="3 4">
    <name type="scientific">Parafilimonas terrae</name>
    <dbReference type="NCBI Taxonomy" id="1465490"/>
    <lineage>
        <taxon>Bacteria</taxon>
        <taxon>Pseudomonadati</taxon>
        <taxon>Bacteroidota</taxon>
        <taxon>Chitinophagia</taxon>
        <taxon>Chitinophagales</taxon>
        <taxon>Chitinophagaceae</taxon>
        <taxon>Parafilimonas</taxon>
    </lineage>
</organism>
<dbReference type="PANTHER" id="PTHR35174:SF3">
    <property type="entry name" value="BLL7171 PROTEIN"/>
    <property type="match status" value="1"/>
</dbReference>
<dbReference type="Gene3D" id="3.30.70.1060">
    <property type="entry name" value="Dimeric alpha+beta barrel"/>
    <property type="match status" value="1"/>
</dbReference>